<comment type="similarity">
    <text evidence="1">In the C-terminal section; belongs to the phosphoglycerate mutase family.</text>
</comment>
<organism evidence="8 9">
    <name type="scientific">Pseudolycoriella hygida</name>
    <dbReference type="NCBI Taxonomy" id="35572"/>
    <lineage>
        <taxon>Eukaryota</taxon>
        <taxon>Metazoa</taxon>
        <taxon>Ecdysozoa</taxon>
        <taxon>Arthropoda</taxon>
        <taxon>Hexapoda</taxon>
        <taxon>Insecta</taxon>
        <taxon>Pterygota</taxon>
        <taxon>Neoptera</taxon>
        <taxon>Endopterygota</taxon>
        <taxon>Diptera</taxon>
        <taxon>Nematocera</taxon>
        <taxon>Sciaroidea</taxon>
        <taxon>Sciaridae</taxon>
        <taxon>Pseudolycoriella</taxon>
    </lineage>
</organism>
<protein>
    <submittedName>
        <fullName evidence="8">6-phosphofructo-2-kinase/fructose-2, 6-bisphosphatase</fullName>
    </submittedName>
</protein>
<dbReference type="InterPro" id="IPR013079">
    <property type="entry name" value="6Phosfructo_kin"/>
</dbReference>
<dbReference type="GO" id="GO:0003873">
    <property type="term" value="F:6-phosphofructo-2-kinase activity"/>
    <property type="evidence" value="ECO:0007669"/>
    <property type="project" value="InterPro"/>
</dbReference>
<dbReference type="SUPFAM" id="SSF53254">
    <property type="entry name" value="Phosphoglycerate mutase-like"/>
    <property type="match status" value="1"/>
</dbReference>
<dbReference type="Proteomes" id="UP001151699">
    <property type="component" value="Chromosome A"/>
</dbReference>
<dbReference type="PRINTS" id="PR00991">
    <property type="entry name" value="6PFRUCTKNASE"/>
</dbReference>
<feature type="binding site" evidence="5">
    <location>
        <begin position="252"/>
        <end position="259"/>
    </location>
    <ligand>
        <name>substrate</name>
    </ligand>
</feature>
<dbReference type="Pfam" id="PF01591">
    <property type="entry name" value="6PF2K"/>
    <property type="match status" value="1"/>
</dbReference>
<dbReference type="GO" id="GO:0005524">
    <property type="term" value="F:ATP binding"/>
    <property type="evidence" value="ECO:0007669"/>
    <property type="project" value="UniProtKB-KW"/>
</dbReference>
<keyword evidence="3" id="KW-0067">ATP-binding</keyword>
<dbReference type="AlphaFoldDB" id="A0A9Q0S7I5"/>
<dbReference type="GO" id="GO:0004331">
    <property type="term" value="F:fructose-2,6-bisphosphate 2-phosphatase activity"/>
    <property type="evidence" value="ECO:0007669"/>
    <property type="project" value="TreeGrafter"/>
</dbReference>
<dbReference type="EMBL" id="WJQU01000001">
    <property type="protein sequence ID" value="KAJ6646195.1"/>
    <property type="molecule type" value="Genomic_DNA"/>
</dbReference>
<dbReference type="OrthoDB" id="267323at2759"/>
<evidence type="ECO:0000256" key="4">
    <source>
        <dbReference type="PIRSR" id="PIRSR613078-1"/>
    </source>
</evidence>
<dbReference type="PANTHER" id="PTHR10606">
    <property type="entry name" value="6-PHOSPHOFRUCTO-2-KINASE/FRUCTOSE-2,6-BISPHOSPHATASE"/>
    <property type="match status" value="1"/>
</dbReference>
<dbReference type="GO" id="GO:0006000">
    <property type="term" value="P:fructose metabolic process"/>
    <property type="evidence" value="ECO:0007669"/>
    <property type="project" value="InterPro"/>
</dbReference>
<keyword evidence="9" id="KW-1185">Reference proteome</keyword>
<feature type="binding site" evidence="5">
    <location>
        <position position="304"/>
    </location>
    <ligand>
        <name>substrate</name>
    </ligand>
</feature>
<feature type="non-terminal residue" evidence="8">
    <location>
        <position position="1"/>
    </location>
</feature>
<name>A0A9Q0S7I5_9DIPT</name>
<dbReference type="CDD" id="cd07067">
    <property type="entry name" value="HP_PGM_like"/>
    <property type="match status" value="1"/>
</dbReference>
<evidence type="ECO:0000256" key="6">
    <source>
        <dbReference type="SAM" id="MobiDB-lite"/>
    </source>
</evidence>
<dbReference type="GO" id="GO:0006003">
    <property type="term" value="P:fructose 2,6-bisphosphate metabolic process"/>
    <property type="evidence" value="ECO:0007669"/>
    <property type="project" value="InterPro"/>
</dbReference>
<dbReference type="InterPro" id="IPR027417">
    <property type="entry name" value="P-loop_NTPase"/>
</dbReference>
<dbReference type="InterPro" id="IPR003094">
    <property type="entry name" value="6Pfruct_kin"/>
</dbReference>
<dbReference type="PANTHER" id="PTHR10606:SF65">
    <property type="entry name" value="6-PHOSPHOFRUCTO-2-KINASE_FRUCTOSE-2, 6-BISPHOSPHATASE-LIKE PROTEIN"/>
    <property type="match status" value="1"/>
</dbReference>
<proteinExistence type="inferred from homology"/>
<dbReference type="InterPro" id="IPR029033">
    <property type="entry name" value="His_PPase_superfam"/>
</dbReference>
<feature type="domain" description="6-phosphofructo-2-kinase" evidence="7">
    <location>
        <begin position="104"/>
        <end position="234"/>
    </location>
</feature>
<dbReference type="SUPFAM" id="SSF52540">
    <property type="entry name" value="P-loop containing nucleoside triphosphate hydrolases"/>
    <property type="match status" value="1"/>
</dbReference>
<dbReference type="Gene3D" id="3.40.50.1240">
    <property type="entry name" value="Phosphoglycerate mutase-like"/>
    <property type="match status" value="1"/>
</dbReference>
<feature type="active site" description="Tele-phosphohistidine intermediate" evidence="4">
    <location>
        <position position="253"/>
    </location>
</feature>
<dbReference type="GO" id="GO:0005829">
    <property type="term" value="C:cytosol"/>
    <property type="evidence" value="ECO:0007669"/>
    <property type="project" value="TreeGrafter"/>
</dbReference>
<dbReference type="SMART" id="SM00855">
    <property type="entry name" value="PGAM"/>
    <property type="match status" value="1"/>
</dbReference>
<keyword evidence="2" id="KW-0547">Nucleotide-binding</keyword>
<dbReference type="PIRSF" id="PIRSF000709">
    <property type="entry name" value="6PFK_2-Ptase"/>
    <property type="match status" value="1"/>
</dbReference>
<dbReference type="FunFam" id="3.40.50.1240:FF:000001">
    <property type="entry name" value="6-phosphofructo-2-kinase/fructose-2, 6-bisphosphatase 3 isoform 2"/>
    <property type="match status" value="1"/>
</dbReference>
<comment type="caution">
    <text evidence="8">The sequence shown here is derived from an EMBL/GenBank/DDBJ whole genome shotgun (WGS) entry which is preliminary data.</text>
</comment>
<feature type="compositionally biased region" description="Polar residues" evidence="6">
    <location>
        <begin position="38"/>
        <end position="56"/>
    </location>
</feature>
<dbReference type="InterPro" id="IPR013078">
    <property type="entry name" value="His_Pase_superF_clade-1"/>
</dbReference>
<dbReference type="Gene3D" id="3.40.50.300">
    <property type="entry name" value="P-loop containing nucleotide triphosphate hydrolases"/>
    <property type="match status" value="2"/>
</dbReference>
<evidence type="ECO:0000256" key="2">
    <source>
        <dbReference type="ARBA" id="ARBA00022741"/>
    </source>
</evidence>
<dbReference type="Pfam" id="PF00300">
    <property type="entry name" value="His_Phos_1"/>
    <property type="match status" value="1"/>
</dbReference>
<evidence type="ECO:0000256" key="5">
    <source>
        <dbReference type="PIRSR" id="PIRSR613078-2"/>
    </source>
</evidence>
<evidence type="ECO:0000256" key="1">
    <source>
        <dbReference type="ARBA" id="ARBA00008408"/>
    </source>
</evidence>
<evidence type="ECO:0000256" key="3">
    <source>
        <dbReference type="ARBA" id="ARBA00022840"/>
    </source>
</evidence>
<gene>
    <name evidence="8" type="primary">F26_1</name>
    <name evidence="8" type="ORF">Bhyg_01406</name>
</gene>
<sequence length="476" mass="54081">ILSTQPLKLFAHSFHSTQKFKMVFIKCKSKKQRKNEDSIANVSSQTSTANGSTQTMSPCPLRAPLVVTIVGLPCRGKSMAAKRIARHLCWKGEYAKVIGVDVNASADTLTEIMHWFQSGNNVAIVDGMHLTRQSRQFLTTFCNEKVFHHLFVEFDCDEISLEDNIRETAFFYKNLDSTKDWVRIFRDKQTHCIDQYEICKPVIEGPLITITNSENPLIHSVTARGVQGYLQTMILGVLSMPVIKHQLYYFTRHGESEYNVLGRIGGDADLSTRGRSYADRLTKYLNSGSGVVPPKLIWTSELCRTIHTVEKIPGPRAAINDLNEINAGICEGLTYEEIHERFPQEFAWRDQDKLKYRYPHGESYLDLLQRVDSVIQALLPKTDILVVSHQAVLRCIMAYFMGAKPEEVPYINVPLHTLLAVRSYGYEFKVETIPLKVECVDTYRIQPKNCSPERTEADVLETVPAHFDAIVPHLIN</sequence>
<reference evidence="8" key="1">
    <citation type="submission" date="2022-07" db="EMBL/GenBank/DDBJ databases">
        <authorList>
            <person name="Trinca V."/>
            <person name="Uliana J.V.C."/>
            <person name="Torres T.T."/>
            <person name="Ward R.J."/>
            <person name="Monesi N."/>
        </authorList>
    </citation>
    <scope>NUCLEOTIDE SEQUENCE</scope>
    <source>
        <strain evidence="8">HSMRA1968</strain>
        <tissue evidence="8">Whole embryos</tissue>
    </source>
</reference>
<accession>A0A9Q0S7I5</accession>
<feature type="active site" description="Proton donor/acceptor" evidence="4">
    <location>
        <position position="324"/>
    </location>
</feature>
<evidence type="ECO:0000313" key="9">
    <source>
        <dbReference type="Proteomes" id="UP001151699"/>
    </source>
</evidence>
<evidence type="ECO:0000313" key="8">
    <source>
        <dbReference type="EMBL" id="KAJ6646195.1"/>
    </source>
</evidence>
<feature type="region of interest" description="Disordered" evidence="6">
    <location>
        <begin position="36"/>
        <end position="56"/>
    </location>
</feature>
<evidence type="ECO:0000259" key="7">
    <source>
        <dbReference type="Pfam" id="PF01591"/>
    </source>
</evidence>